<dbReference type="EMBL" id="MVGT01001099">
    <property type="protein sequence ID" value="OVA13717.1"/>
    <property type="molecule type" value="Genomic_DNA"/>
</dbReference>
<reference evidence="1 2" key="1">
    <citation type="journal article" date="2017" name="Mol. Plant">
        <title>The Genome of Medicinal Plant Macleaya cordata Provides New Insights into Benzylisoquinoline Alkaloids Metabolism.</title>
        <authorList>
            <person name="Liu X."/>
            <person name="Liu Y."/>
            <person name="Huang P."/>
            <person name="Ma Y."/>
            <person name="Qing Z."/>
            <person name="Tang Q."/>
            <person name="Cao H."/>
            <person name="Cheng P."/>
            <person name="Zheng Y."/>
            <person name="Yuan Z."/>
            <person name="Zhou Y."/>
            <person name="Liu J."/>
            <person name="Tang Z."/>
            <person name="Zhuo Y."/>
            <person name="Zhang Y."/>
            <person name="Yu L."/>
            <person name="Huang J."/>
            <person name="Yang P."/>
            <person name="Peng Q."/>
            <person name="Zhang J."/>
            <person name="Jiang W."/>
            <person name="Zhang Z."/>
            <person name="Lin K."/>
            <person name="Ro D.K."/>
            <person name="Chen X."/>
            <person name="Xiong X."/>
            <person name="Shang Y."/>
            <person name="Huang S."/>
            <person name="Zeng J."/>
        </authorList>
    </citation>
    <scope>NUCLEOTIDE SEQUENCE [LARGE SCALE GENOMIC DNA]</scope>
    <source>
        <strain evidence="2">cv. BLH2017</strain>
        <tissue evidence="1">Root</tissue>
    </source>
</reference>
<evidence type="ECO:0000313" key="1">
    <source>
        <dbReference type="EMBL" id="OVA13717.1"/>
    </source>
</evidence>
<sequence>MSKQSLSDSHNGIATWNPWIGFIRVANYTSGLLPRYKCISCLMSKADLFEKFEWCQGGLPWGPVSQRSHFLGVFFSPANIILTTIGQQVLNSLRSTISDSLLTFDRLGQKVPNGCTVLERTKVIYPRAFSWHDVKPRSTPSFTVVVDSYRWVSLYTFEKVPEGVIPSMSRSAASNGTNITYESLVGRRHNLWNFFVADTPGYLPTWVKEEWGSVEYNINRCTRQLGFDLTSFFSAILSTCGASVGSLPCYAQVMGRTSGIIEFYIISAAHRMGTIAPHSVKSYPHLKPYKDADIKRRRAALTALQTLLRRGFLLLSPFKSGVANVPQKCSRTPGDFTLGEEDGVPADDDVMIDKPELFLFQENIVLEEEGRDEDFGLVWTSSSRVMRDGFEGLRQVCEDQEVEQVGDEFKKADDDVVPEGELGQPSLESQINVNVSEVPEPIVVMNASITPMVSSEVPITAEVGVSAVPLGPTLQLPWSSIQDPGLPPLVETVAETSLSAAVKSVAGKTFDLVSTSSSVGSLGLGSVIYVGNFSILPQYETLYQKVWLSKGHLATHEVLKHSVFMITPMVIELEIVISTMDRVRQADLTSLVERSFQFCERDWGCCSRDKGGCCRPREHCKSDGPEWKQILLELRERVIAEKRELFEVNEALARQTQALEADQAAGAAFASFVRKTFLDRTL</sequence>
<name>A0A200QTC7_MACCD</name>
<accession>A0A200QTC7</accession>
<dbReference type="AlphaFoldDB" id="A0A200QTC7"/>
<organism evidence="1 2">
    <name type="scientific">Macleaya cordata</name>
    <name type="common">Five-seeded plume-poppy</name>
    <name type="synonym">Bocconia cordata</name>
    <dbReference type="NCBI Taxonomy" id="56857"/>
    <lineage>
        <taxon>Eukaryota</taxon>
        <taxon>Viridiplantae</taxon>
        <taxon>Streptophyta</taxon>
        <taxon>Embryophyta</taxon>
        <taxon>Tracheophyta</taxon>
        <taxon>Spermatophyta</taxon>
        <taxon>Magnoliopsida</taxon>
        <taxon>Ranunculales</taxon>
        <taxon>Papaveraceae</taxon>
        <taxon>Papaveroideae</taxon>
        <taxon>Macleaya</taxon>
    </lineage>
</organism>
<protein>
    <submittedName>
        <fullName evidence="1">Uncharacterized protein</fullName>
    </submittedName>
</protein>
<proteinExistence type="predicted"/>
<dbReference type="InParanoid" id="A0A200QTC7"/>
<keyword evidence="2" id="KW-1185">Reference proteome</keyword>
<evidence type="ECO:0000313" key="2">
    <source>
        <dbReference type="Proteomes" id="UP000195402"/>
    </source>
</evidence>
<dbReference type="Proteomes" id="UP000195402">
    <property type="component" value="Unassembled WGS sequence"/>
</dbReference>
<comment type="caution">
    <text evidence="1">The sequence shown here is derived from an EMBL/GenBank/DDBJ whole genome shotgun (WGS) entry which is preliminary data.</text>
</comment>
<gene>
    <name evidence="1" type="ORF">BVC80_1765g13</name>
</gene>